<protein>
    <submittedName>
        <fullName evidence="1">Uncharacterized protein</fullName>
    </submittedName>
</protein>
<dbReference type="AlphaFoldDB" id="A0A0J7YAV2"/>
<proteinExistence type="predicted"/>
<comment type="caution">
    <text evidence="1">The sequence shown here is derived from an EMBL/GenBank/DDBJ whole genome shotgun (WGS) entry which is preliminary data.</text>
</comment>
<sequence>MELVMNLSNAANLAQQALEAQTLQDGRDRFTARTLADVKRGNLVGYVEGGAPRPLKAA</sequence>
<evidence type="ECO:0000313" key="1">
    <source>
        <dbReference type="EMBL" id="KMS60443.1"/>
    </source>
</evidence>
<dbReference type="EMBL" id="JACU01000001">
    <property type="protein sequence ID" value="KMS60443.1"/>
    <property type="molecule type" value="Genomic_DNA"/>
</dbReference>
<evidence type="ECO:0000313" key="2">
    <source>
        <dbReference type="Proteomes" id="UP000052268"/>
    </source>
</evidence>
<organism evidence="1 2">
    <name type="scientific">Novosphingobium barchaimii LL02</name>
    <dbReference type="NCBI Taxonomy" id="1114963"/>
    <lineage>
        <taxon>Bacteria</taxon>
        <taxon>Pseudomonadati</taxon>
        <taxon>Pseudomonadota</taxon>
        <taxon>Alphaproteobacteria</taxon>
        <taxon>Sphingomonadales</taxon>
        <taxon>Sphingomonadaceae</taxon>
        <taxon>Novosphingobium</taxon>
    </lineage>
</organism>
<keyword evidence="2" id="KW-1185">Reference proteome</keyword>
<accession>A0A0J7YAV2</accession>
<reference evidence="1 2" key="1">
    <citation type="journal article" date="2015" name="G3 (Bethesda)">
        <title>Insights into Ongoing Evolution of the Hexachlorocyclohexane Catabolic Pathway from Comparative Genomics of Ten Sphingomonadaceae Strains.</title>
        <authorList>
            <person name="Pearce S.L."/>
            <person name="Oakeshott J.G."/>
            <person name="Pandey G."/>
        </authorList>
    </citation>
    <scope>NUCLEOTIDE SEQUENCE [LARGE SCALE GENOMIC DNA]</scope>
    <source>
        <strain evidence="1 2">LL02</strain>
    </source>
</reference>
<gene>
    <name evidence="1" type="ORF">V474_00570</name>
</gene>
<dbReference type="Proteomes" id="UP000052268">
    <property type="component" value="Unassembled WGS sequence"/>
</dbReference>
<name>A0A0J7YAV2_9SPHN</name>